<evidence type="ECO:0000256" key="9">
    <source>
        <dbReference type="SAM" id="Phobius"/>
    </source>
</evidence>
<dbReference type="GO" id="GO:0005524">
    <property type="term" value="F:ATP binding"/>
    <property type="evidence" value="ECO:0007669"/>
    <property type="project" value="UniProtKB-KW"/>
</dbReference>
<dbReference type="Pfam" id="PF08245">
    <property type="entry name" value="Mur_ligase_M"/>
    <property type="match status" value="1"/>
</dbReference>
<feature type="domain" description="Mur ligase central" evidence="12">
    <location>
        <begin position="115"/>
        <end position="296"/>
    </location>
</feature>
<evidence type="ECO:0000259" key="11">
    <source>
        <dbReference type="Pfam" id="PF02875"/>
    </source>
</evidence>
<evidence type="ECO:0000256" key="4">
    <source>
        <dbReference type="ARBA" id="ARBA00022840"/>
    </source>
</evidence>
<sequence length="468" mass="48634">MDNDKSYFFCGIGGSGMLPLASILRGRGFTVKGSDRALDQGRTGAKFDWLRAQGIALFPQDGSGLTDTNQILVASAAVEDTIPDVMASHKLALDRLTRPELLSELFNGAACGIGVAGTSGKSTVTGMIGWILHACGRDPTVMNGAVMKNFIADDTPFASALVGQGDAFVSEIDESDGSIALYAPDIAVLNNVSLDHKSMEELRSLFGDFLAKAGRAIVNLDDAESAALASAIPDEKLTGFGIENDAADLTATNIVEAPLSVAFDLAERASGDGAHVELAVPGRHNVSNALAAIAVARACGIGLAEAAAAIGRFLGLRRRFEIVGTAGGATVIDDFGHNPDKIAATLKTLHAFSGRLLIFFQPHGYGPLKKMGAELAACFIENMSEEDCLILCDPVYFGGTTDKSVGSDAIVENVAKAGRHAEHIPDRAACGARLAALAQDGDRIIVMGARDDTLSTFAADILAAVARG</sequence>
<dbReference type="AlphaFoldDB" id="A0A842I1V5"/>
<feature type="transmembrane region" description="Helical" evidence="9">
    <location>
        <begin position="6"/>
        <end position="24"/>
    </location>
</feature>
<dbReference type="GO" id="GO:0009252">
    <property type="term" value="P:peptidoglycan biosynthetic process"/>
    <property type="evidence" value="ECO:0007669"/>
    <property type="project" value="UniProtKB-KW"/>
</dbReference>
<dbReference type="InterPro" id="IPR050061">
    <property type="entry name" value="MurCDEF_pg_biosynth"/>
</dbReference>
<dbReference type="GO" id="GO:0051301">
    <property type="term" value="P:cell division"/>
    <property type="evidence" value="ECO:0007669"/>
    <property type="project" value="UniProtKB-KW"/>
</dbReference>
<accession>A0A842I1V5</accession>
<feature type="domain" description="Mur ligase C-terminal" evidence="11">
    <location>
        <begin position="318"/>
        <end position="450"/>
    </location>
</feature>
<feature type="domain" description="Mur ligase N-terminal catalytic" evidence="10">
    <location>
        <begin position="9"/>
        <end position="107"/>
    </location>
</feature>
<keyword evidence="3" id="KW-0547">Nucleotide-binding</keyword>
<proteinExistence type="predicted"/>
<protein>
    <submittedName>
        <fullName evidence="13">UDP-N-acetylmuramate--alanine ligase</fullName>
    </submittedName>
</protein>
<dbReference type="InterPro" id="IPR036565">
    <property type="entry name" value="Mur-like_cat_sf"/>
</dbReference>
<dbReference type="SUPFAM" id="SSF53244">
    <property type="entry name" value="MurD-like peptide ligases, peptide-binding domain"/>
    <property type="match status" value="1"/>
</dbReference>
<keyword evidence="6" id="KW-0573">Peptidoglycan synthesis</keyword>
<evidence type="ECO:0000259" key="12">
    <source>
        <dbReference type="Pfam" id="PF08245"/>
    </source>
</evidence>
<dbReference type="PANTHER" id="PTHR43445">
    <property type="entry name" value="UDP-N-ACETYLMURAMATE--L-ALANINE LIGASE-RELATED"/>
    <property type="match status" value="1"/>
</dbReference>
<dbReference type="Gene3D" id="3.40.1190.10">
    <property type="entry name" value="Mur-like, catalytic domain"/>
    <property type="match status" value="1"/>
</dbReference>
<dbReference type="Gene3D" id="3.40.50.720">
    <property type="entry name" value="NAD(P)-binding Rossmann-like Domain"/>
    <property type="match status" value="1"/>
</dbReference>
<dbReference type="GO" id="GO:0071555">
    <property type="term" value="P:cell wall organization"/>
    <property type="evidence" value="ECO:0007669"/>
    <property type="project" value="UniProtKB-KW"/>
</dbReference>
<dbReference type="EMBL" id="JACJVJ010000002">
    <property type="protein sequence ID" value="MBC2778210.1"/>
    <property type="molecule type" value="Genomic_DNA"/>
</dbReference>
<dbReference type="InterPro" id="IPR000713">
    <property type="entry name" value="Mur_ligase_N"/>
</dbReference>
<keyword evidence="5" id="KW-0133">Cell shape</keyword>
<dbReference type="GO" id="GO:0016881">
    <property type="term" value="F:acid-amino acid ligase activity"/>
    <property type="evidence" value="ECO:0007669"/>
    <property type="project" value="InterPro"/>
</dbReference>
<dbReference type="SUPFAM" id="SSF51984">
    <property type="entry name" value="MurCD N-terminal domain"/>
    <property type="match status" value="1"/>
</dbReference>
<dbReference type="Gene3D" id="3.90.190.20">
    <property type="entry name" value="Mur ligase, C-terminal domain"/>
    <property type="match status" value="1"/>
</dbReference>
<evidence type="ECO:0000256" key="5">
    <source>
        <dbReference type="ARBA" id="ARBA00022960"/>
    </source>
</evidence>
<keyword evidence="2" id="KW-0132">Cell division</keyword>
<evidence type="ECO:0000256" key="8">
    <source>
        <dbReference type="ARBA" id="ARBA00023316"/>
    </source>
</evidence>
<comment type="caution">
    <text evidence="13">The sequence shown here is derived from an EMBL/GenBank/DDBJ whole genome shotgun (WGS) entry which is preliminary data.</text>
</comment>
<organism evidence="13 14">
    <name type="scientific">Parasphingopyxis marina</name>
    <dbReference type="NCBI Taxonomy" id="2761622"/>
    <lineage>
        <taxon>Bacteria</taxon>
        <taxon>Pseudomonadati</taxon>
        <taxon>Pseudomonadota</taxon>
        <taxon>Alphaproteobacteria</taxon>
        <taxon>Sphingomonadales</taxon>
        <taxon>Sphingomonadaceae</taxon>
        <taxon>Parasphingopyxis</taxon>
    </lineage>
</organism>
<reference evidence="13 14" key="1">
    <citation type="submission" date="2020-08" db="EMBL/GenBank/DDBJ databases">
        <title>Draft genome sequence of Parasphingopyxis sp. GrpM-11.</title>
        <authorList>
            <person name="Oh J."/>
            <person name="Roh D.-H."/>
        </authorList>
    </citation>
    <scope>NUCLEOTIDE SEQUENCE [LARGE SCALE GENOMIC DNA]</scope>
    <source>
        <strain evidence="13 14">GrpM-11</strain>
    </source>
</reference>
<name>A0A842I1V5_9SPHN</name>
<gene>
    <name evidence="13" type="ORF">H6P80_11340</name>
</gene>
<dbReference type="Pfam" id="PF02875">
    <property type="entry name" value="Mur_ligase_C"/>
    <property type="match status" value="1"/>
</dbReference>
<evidence type="ECO:0000313" key="13">
    <source>
        <dbReference type="EMBL" id="MBC2778210.1"/>
    </source>
</evidence>
<evidence type="ECO:0000256" key="7">
    <source>
        <dbReference type="ARBA" id="ARBA00023306"/>
    </source>
</evidence>
<evidence type="ECO:0000313" key="14">
    <source>
        <dbReference type="Proteomes" id="UP000564378"/>
    </source>
</evidence>
<dbReference type="SUPFAM" id="SSF53623">
    <property type="entry name" value="MurD-like peptide ligases, catalytic domain"/>
    <property type="match status" value="1"/>
</dbReference>
<dbReference type="GO" id="GO:0008360">
    <property type="term" value="P:regulation of cell shape"/>
    <property type="evidence" value="ECO:0007669"/>
    <property type="project" value="UniProtKB-KW"/>
</dbReference>
<keyword evidence="9" id="KW-0812">Transmembrane</keyword>
<keyword evidence="8" id="KW-0961">Cell wall biogenesis/degradation</keyword>
<evidence type="ECO:0000256" key="2">
    <source>
        <dbReference type="ARBA" id="ARBA00022618"/>
    </source>
</evidence>
<evidence type="ECO:0000256" key="3">
    <source>
        <dbReference type="ARBA" id="ARBA00022741"/>
    </source>
</evidence>
<keyword evidence="4" id="KW-0067">ATP-binding</keyword>
<dbReference type="RefSeq" id="WP_185801483.1">
    <property type="nucleotide sequence ID" value="NZ_JACJVJ010000002.1"/>
</dbReference>
<keyword evidence="9" id="KW-0472">Membrane</keyword>
<evidence type="ECO:0000256" key="1">
    <source>
        <dbReference type="ARBA" id="ARBA00022598"/>
    </source>
</evidence>
<keyword evidence="7" id="KW-0131">Cell cycle</keyword>
<dbReference type="Proteomes" id="UP000564378">
    <property type="component" value="Unassembled WGS sequence"/>
</dbReference>
<dbReference type="InterPro" id="IPR036615">
    <property type="entry name" value="Mur_ligase_C_dom_sf"/>
</dbReference>
<keyword evidence="9" id="KW-1133">Transmembrane helix</keyword>
<dbReference type="InterPro" id="IPR013221">
    <property type="entry name" value="Mur_ligase_cen"/>
</dbReference>
<dbReference type="PANTHER" id="PTHR43445:SF3">
    <property type="entry name" value="UDP-N-ACETYLMURAMATE--L-ALANINE LIGASE"/>
    <property type="match status" value="1"/>
</dbReference>
<evidence type="ECO:0000259" key="10">
    <source>
        <dbReference type="Pfam" id="PF01225"/>
    </source>
</evidence>
<keyword evidence="1 13" id="KW-0436">Ligase</keyword>
<evidence type="ECO:0000256" key="6">
    <source>
        <dbReference type="ARBA" id="ARBA00022984"/>
    </source>
</evidence>
<dbReference type="Pfam" id="PF01225">
    <property type="entry name" value="Mur_ligase"/>
    <property type="match status" value="1"/>
</dbReference>
<keyword evidence="14" id="KW-1185">Reference proteome</keyword>
<dbReference type="InterPro" id="IPR004101">
    <property type="entry name" value="Mur_ligase_C"/>
</dbReference>